<sequence length="450" mass="48535">MWIRKVDAVEEPIPLTFGHRQSRVLYGRLRGMPAPDVAALLLELERFEPDVVDDATTAVEWLTGGDPLESITQLDVCEFLWFTLPLKVGGDQVAVARALGLLFTLGGMARYAALCAAPTTARILRAYAEEGEDAGTAAYQAALDATGVLPPDIPDLGWSSIMGPEEHGAHVACSAALELAIVSGELQPGSPAWKRRREALTRRWLTETRPELGHDSWLHRVHGERLNRWVLGRGSARRELAQPFEVRLHAPIPVPDGDPVPPLTWLLDRASREGLPLTREHRPARSVTAAAAHEFGARHDVGALAHLARTDLGALTRNGRVLELTPLGARLLTDRESLWHSVTGLLLGSARSDLEVAAQEAGLMLLAEGNGFTDATLAGRVADVVDLDEGSWEVCADVAPSLTSLMGRLDALGMLVVHDGLTLLTPVGRSAALAALRAHALRPRKYVTHG</sequence>
<dbReference type="Proteomes" id="UP000606172">
    <property type="component" value="Unassembled WGS sequence"/>
</dbReference>
<organism evidence="1 2">
    <name type="scientific">Sinosporangium siamense</name>
    <dbReference type="NCBI Taxonomy" id="1367973"/>
    <lineage>
        <taxon>Bacteria</taxon>
        <taxon>Bacillati</taxon>
        <taxon>Actinomycetota</taxon>
        <taxon>Actinomycetes</taxon>
        <taxon>Streptosporangiales</taxon>
        <taxon>Streptosporangiaceae</taxon>
        <taxon>Sinosporangium</taxon>
    </lineage>
</organism>
<reference evidence="1" key="1">
    <citation type="submission" date="2021-01" db="EMBL/GenBank/DDBJ databases">
        <title>Whole genome shotgun sequence of Sinosporangium siamense NBRC 109515.</title>
        <authorList>
            <person name="Komaki H."/>
            <person name="Tamura T."/>
        </authorList>
    </citation>
    <scope>NUCLEOTIDE SEQUENCE</scope>
    <source>
        <strain evidence="1">NBRC 109515</strain>
    </source>
</reference>
<gene>
    <name evidence="1" type="ORF">Ssi02_75410</name>
</gene>
<protein>
    <submittedName>
        <fullName evidence="1">Uncharacterized protein</fullName>
    </submittedName>
</protein>
<keyword evidence="2" id="KW-1185">Reference proteome</keyword>
<dbReference type="AlphaFoldDB" id="A0A919RQQ2"/>
<name>A0A919RQQ2_9ACTN</name>
<comment type="caution">
    <text evidence="1">The sequence shown here is derived from an EMBL/GenBank/DDBJ whole genome shotgun (WGS) entry which is preliminary data.</text>
</comment>
<evidence type="ECO:0000313" key="1">
    <source>
        <dbReference type="EMBL" id="GII97310.1"/>
    </source>
</evidence>
<evidence type="ECO:0000313" key="2">
    <source>
        <dbReference type="Proteomes" id="UP000606172"/>
    </source>
</evidence>
<proteinExistence type="predicted"/>
<dbReference type="EMBL" id="BOOW01000057">
    <property type="protein sequence ID" value="GII97310.1"/>
    <property type="molecule type" value="Genomic_DNA"/>
</dbReference>
<accession>A0A919RQQ2</accession>